<dbReference type="InterPro" id="IPR008271">
    <property type="entry name" value="Ser/Thr_kinase_AS"/>
</dbReference>
<sequence length="832" mass="90317">MWVPLPGWEPLPGAGAAARQAAACAATSTFQTRGATTLLHVSPAGTRVERWQLCLPSESGGEQKARRHDACSKWFADERGRDDEIGEEPPRERTGKQDSRAATRRVSQETERQSLRCSRSREKMEPECVKRPKTKGDFQTQTASPAASGENESVDGGRDICTDAPEDDRRRMGPADDLVARDCSSPPPRKGTEEYIANCGVPACQEGQGAPRLPGLFSCVVKTYHKLDEEIFVPFSSWPIKRRDVIQRLLEIHRCARHPHVAQLLAVGLWRSRDSASSSKVDSNFLPPSERLHAPLTRTFSSDASPVSSSSLSDWPLASIALAFEDGGVPLAQKVRDLPSTSPRGLKGPDDSVGISSDENGEKGRMQMCASSASFSPPAGDDVSMVYCVPVRGVRTAGDSEAASLNAGCETPPEGTTYVLLEETGREVLKQLVSALMSLHARNIFHLDVKPSNVVVAPPFSASLVRRVYLHSTADSAPKKRQMRGQPRRHPKKSKGGELHAYAELMLDDLDGEGEDGADIGGRGTAEAERSPEETERASELEEQGSDIQRRAGHFRCLLVDFDSAQRGVNGTTCVYPGGTSRAFIPPEEFSAVPSVLPADPAPMPWLPTKDLDQTEMERKRVCSQKDSSGISALDGPLSLLDGEKKDVWALGCLLAILLTGRHPFLRPAGRHGIWNPASEQFLAFCSAHERSEAEVQTGNACEEKLNPGEELQTNAATSPDEPSGLSRPAGREDKEQGDPNVPVCQSRSSGEVEGNVYFSDMEYCLALVSGAQPQMDFRGLPQLSPEAKDLLRGMLASNPAQRLSLEAVRGHPWLTGNSLRFRRCFDTSEAS</sequence>
<name>A0A0F7UW08_TOXGV</name>
<dbReference type="EMBL" id="LN714497">
    <property type="protein sequence ID" value="CEL74357.1"/>
    <property type="molecule type" value="Genomic_DNA"/>
</dbReference>
<feature type="compositionally biased region" description="Basic and acidic residues" evidence="1">
    <location>
        <begin position="526"/>
        <end position="540"/>
    </location>
</feature>
<accession>A0A0F7UW08</accession>
<dbReference type="PANTHER" id="PTHR44167">
    <property type="entry name" value="OVARIAN-SPECIFIC SERINE/THREONINE-PROTEIN KINASE LOK-RELATED"/>
    <property type="match status" value="1"/>
</dbReference>
<dbReference type="GO" id="GO:0005634">
    <property type="term" value="C:nucleus"/>
    <property type="evidence" value="ECO:0007669"/>
    <property type="project" value="TreeGrafter"/>
</dbReference>
<feature type="compositionally biased region" description="Basic residues" evidence="1">
    <location>
        <begin position="479"/>
        <end position="494"/>
    </location>
</feature>
<keyword evidence="3" id="KW-0808">Transferase</keyword>
<feature type="compositionally biased region" description="Basic and acidic residues" evidence="1">
    <location>
        <begin position="155"/>
        <end position="180"/>
    </location>
</feature>
<dbReference type="GO" id="GO:0004674">
    <property type="term" value="F:protein serine/threonine kinase activity"/>
    <property type="evidence" value="ECO:0007669"/>
    <property type="project" value="TreeGrafter"/>
</dbReference>
<proteinExistence type="predicted"/>
<protein>
    <submittedName>
        <fullName evidence="3">Atypical MEK-related kinase (Incomplete catalytic triad)</fullName>
    </submittedName>
</protein>
<dbReference type="Gene3D" id="1.10.510.10">
    <property type="entry name" value="Transferase(Phosphotransferase) domain 1"/>
    <property type="match status" value="2"/>
</dbReference>
<feature type="region of interest" description="Disordered" evidence="1">
    <location>
        <begin position="511"/>
        <end position="547"/>
    </location>
</feature>
<dbReference type="PROSITE" id="PS00108">
    <property type="entry name" value="PROTEIN_KINASE_ST"/>
    <property type="match status" value="1"/>
</dbReference>
<feature type="domain" description="Protein kinase" evidence="2">
    <location>
        <begin position="206"/>
        <end position="815"/>
    </location>
</feature>
<dbReference type="InterPro" id="IPR011009">
    <property type="entry name" value="Kinase-like_dom_sf"/>
</dbReference>
<feature type="region of interest" description="Disordered" evidence="1">
    <location>
        <begin position="58"/>
        <end position="189"/>
    </location>
</feature>
<dbReference type="Pfam" id="PF00069">
    <property type="entry name" value="Pkinase"/>
    <property type="match status" value="1"/>
</dbReference>
<feature type="region of interest" description="Disordered" evidence="1">
    <location>
        <begin position="475"/>
        <end position="499"/>
    </location>
</feature>
<dbReference type="SUPFAM" id="SSF56112">
    <property type="entry name" value="Protein kinase-like (PK-like)"/>
    <property type="match status" value="1"/>
</dbReference>
<reference evidence="3" key="1">
    <citation type="journal article" date="2015" name="PLoS ONE">
        <title>Comprehensive Evaluation of Toxoplasma gondii VEG and Neospora caninum LIV Genomes with Tachyzoite Stage Transcriptome and Proteome Defines Novel Transcript Features.</title>
        <authorList>
            <person name="Ramaprasad A."/>
            <person name="Mourier T."/>
            <person name="Naeem R."/>
            <person name="Malas T.B."/>
            <person name="Moussa E."/>
            <person name="Panigrahi A."/>
            <person name="Vermont S.J."/>
            <person name="Otto T.D."/>
            <person name="Wastling J."/>
            <person name="Pain A."/>
        </authorList>
    </citation>
    <scope>NUCLEOTIDE SEQUENCE</scope>
    <source>
        <strain evidence="3">VEG</strain>
    </source>
</reference>
<dbReference type="GO" id="GO:0005737">
    <property type="term" value="C:cytoplasm"/>
    <property type="evidence" value="ECO:0007669"/>
    <property type="project" value="TreeGrafter"/>
</dbReference>
<feature type="region of interest" description="Disordered" evidence="1">
    <location>
        <begin position="336"/>
        <end position="362"/>
    </location>
</feature>
<keyword evidence="3" id="KW-0418">Kinase</keyword>
<dbReference type="AlphaFoldDB" id="A0A0F7UW08"/>
<feature type="region of interest" description="Disordered" evidence="1">
    <location>
        <begin position="712"/>
        <end position="749"/>
    </location>
</feature>
<dbReference type="InterPro" id="IPR000719">
    <property type="entry name" value="Prot_kinase_dom"/>
</dbReference>
<dbReference type="PROSITE" id="PS50011">
    <property type="entry name" value="PROTEIN_KINASE_DOM"/>
    <property type="match status" value="1"/>
</dbReference>
<dbReference type="SMART" id="SM00220">
    <property type="entry name" value="S_TKc"/>
    <property type="match status" value="1"/>
</dbReference>
<dbReference type="GO" id="GO:0044773">
    <property type="term" value="P:mitotic DNA damage checkpoint signaling"/>
    <property type="evidence" value="ECO:0007669"/>
    <property type="project" value="TreeGrafter"/>
</dbReference>
<evidence type="ECO:0000259" key="2">
    <source>
        <dbReference type="PROSITE" id="PS50011"/>
    </source>
</evidence>
<evidence type="ECO:0000256" key="1">
    <source>
        <dbReference type="SAM" id="MobiDB-lite"/>
    </source>
</evidence>
<organism evidence="3">
    <name type="scientific">Toxoplasma gondii (strain ATCC 50861 / VEG)</name>
    <dbReference type="NCBI Taxonomy" id="432359"/>
    <lineage>
        <taxon>Eukaryota</taxon>
        <taxon>Sar</taxon>
        <taxon>Alveolata</taxon>
        <taxon>Apicomplexa</taxon>
        <taxon>Conoidasida</taxon>
        <taxon>Coccidia</taxon>
        <taxon>Eucoccidiorida</taxon>
        <taxon>Eimeriorina</taxon>
        <taxon>Sarcocystidae</taxon>
        <taxon>Toxoplasma</taxon>
    </lineage>
</organism>
<evidence type="ECO:0000313" key="3">
    <source>
        <dbReference type="EMBL" id="CEL74357.1"/>
    </source>
</evidence>
<dbReference type="PANTHER" id="PTHR44167:SF24">
    <property type="entry name" value="SERINE_THREONINE-PROTEIN KINASE CHK2"/>
    <property type="match status" value="1"/>
</dbReference>
<dbReference type="GO" id="GO:0005524">
    <property type="term" value="F:ATP binding"/>
    <property type="evidence" value="ECO:0007669"/>
    <property type="project" value="InterPro"/>
</dbReference>
<gene>
    <name evidence="3" type="ORF">BN1205_074240</name>
</gene>
<feature type="compositionally biased region" description="Basic and acidic residues" evidence="1">
    <location>
        <begin position="61"/>
        <end position="136"/>
    </location>
</feature>